<organism evidence="10 11">
    <name type="scientific">Kurthia sibirica</name>
    <dbReference type="NCBI Taxonomy" id="202750"/>
    <lineage>
        <taxon>Bacteria</taxon>
        <taxon>Bacillati</taxon>
        <taxon>Bacillota</taxon>
        <taxon>Bacilli</taxon>
        <taxon>Bacillales</taxon>
        <taxon>Caryophanaceae</taxon>
        <taxon>Kurthia</taxon>
    </lineage>
</organism>
<dbReference type="Gene3D" id="2.60.120.380">
    <property type="match status" value="2"/>
</dbReference>
<keyword evidence="2 6" id="KW-0645">Protease</keyword>
<protein>
    <submittedName>
        <fullName evidence="10">Uncharacterized protein</fullName>
    </submittedName>
</protein>
<evidence type="ECO:0000313" key="11">
    <source>
        <dbReference type="Proteomes" id="UP000245938"/>
    </source>
</evidence>
<evidence type="ECO:0000259" key="9">
    <source>
        <dbReference type="Pfam" id="PF22148"/>
    </source>
</evidence>
<evidence type="ECO:0000256" key="2">
    <source>
        <dbReference type="ARBA" id="ARBA00022670"/>
    </source>
</evidence>
<dbReference type="InterPro" id="IPR023828">
    <property type="entry name" value="Peptidase_S8_Ser-AS"/>
</dbReference>
<dbReference type="PROSITE" id="PS00137">
    <property type="entry name" value="SUBTILASE_HIS"/>
    <property type="match status" value="1"/>
</dbReference>
<dbReference type="SUPFAM" id="SSF52743">
    <property type="entry name" value="Subtilisin-like"/>
    <property type="match status" value="1"/>
</dbReference>
<feature type="domain" description="Peptidase S8/S53" evidence="8">
    <location>
        <begin position="147"/>
        <end position="393"/>
    </location>
</feature>
<dbReference type="Proteomes" id="UP000245938">
    <property type="component" value="Unassembled WGS sequence"/>
</dbReference>
<keyword evidence="7" id="KW-0732">Signal</keyword>
<evidence type="ECO:0000259" key="8">
    <source>
        <dbReference type="Pfam" id="PF00082"/>
    </source>
</evidence>
<dbReference type="Pfam" id="PF22148">
    <property type="entry name" value="Fervidolysin_NPro-like"/>
    <property type="match status" value="1"/>
</dbReference>
<dbReference type="PROSITE" id="PS51892">
    <property type="entry name" value="SUBTILASE"/>
    <property type="match status" value="1"/>
</dbReference>
<feature type="signal peptide" evidence="7">
    <location>
        <begin position="1"/>
        <end position="31"/>
    </location>
</feature>
<dbReference type="RefSeq" id="WP_109304378.1">
    <property type="nucleotide sequence ID" value="NZ_BJUF01000001.1"/>
</dbReference>
<dbReference type="PRINTS" id="PR00723">
    <property type="entry name" value="SUBTILISIN"/>
</dbReference>
<feature type="active site" description="Charge relay system" evidence="5 6">
    <location>
        <position position="345"/>
    </location>
</feature>
<keyword evidence="3 6" id="KW-0378">Hydrolase</keyword>
<evidence type="ECO:0000256" key="1">
    <source>
        <dbReference type="ARBA" id="ARBA00011073"/>
    </source>
</evidence>
<gene>
    <name evidence="10" type="ORF">DEX24_00185</name>
</gene>
<evidence type="ECO:0000256" key="3">
    <source>
        <dbReference type="ARBA" id="ARBA00022801"/>
    </source>
</evidence>
<evidence type="ECO:0000256" key="5">
    <source>
        <dbReference type="PIRSR" id="PIRSR615500-1"/>
    </source>
</evidence>
<dbReference type="PANTHER" id="PTHR43806:SF11">
    <property type="entry name" value="CEREVISIN-RELATED"/>
    <property type="match status" value="1"/>
</dbReference>
<dbReference type="OrthoDB" id="9798386at2"/>
<keyword evidence="4 6" id="KW-0720">Serine protease</keyword>
<dbReference type="InterPro" id="IPR054399">
    <property type="entry name" value="Fervidolysin-like_N_prodom"/>
</dbReference>
<dbReference type="GO" id="GO:0004252">
    <property type="term" value="F:serine-type endopeptidase activity"/>
    <property type="evidence" value="ECO:0007669"/>
    <property type="project" value="UniProtKB-UniRule"/>
</dbReference>
<name>A0A2U3AQM0_9BACL</name>
<dbReference type="InterPro" id="IPR015500">
    <property type="entry name" value="Peptidase_S8_subtilisin-rel"/>
</dbReference>
<evidence type="ECO:0000256" key="4">
    <source>
        <dbReference type="ARBA" id="ARBA00022825"/>
    </source>
</evidence>
<proteinExistence type="inferred from homology"/>
<dbReference type="PROSITE" id="PS00138">
    <property type="entry name" value="SUBTILASE_SER"/>
    <property type="match status" value="1"/>
</dbReference>
<feature type="domain" description="Fervidolysin-like N-terminal prodomain" evidence="9">
    <location>
        <begin position="37"/>
        <end position="107"/>
    </location>
</feature>
<dbReference type="Gene3D" id="3.40.50.200">
    <property type="entry name" value="Peptidase S8/S53 domain"/>
    <property type="match status" value="1"/>
</dbReference>
<evidence type="ECO:0000313" key="10">
    <source>
        <dbReference type="EMBL" id="PWI26755.1"/>
    </source>
</evidence>
<dbReference type="InterPro" id="IPR050131">
    <property type="entry name" value="Peptidase_S8_subtilisin-like"/>
</dbReference>
<comment type="similarity">
    <text evidence="1 6">Belongs to the peptidase S8 family.</text>
</comment>
<dbReference type="EMBL" id="QFVR01000001">
    <property type="protein sequence ID" value="PWI26755.1"/>
    <property type="molecule type" value="Genomic_DNA"/>
</dbReference>
<reference evidence="10 11" key="1">
    <citation type="submission" date="2018-05" db="EMBL/GenBank/DDBJ databases">
        <title>Kurthia sibirica genome sequence.</title>
        <authorList>
            <person name="Maclea K.S."/>
            <person name="Goen A.E."/>
        </authorList>
    </citation>
    <scope>NUCLEOTIDE SEQUENCE [LARGE SCALE GENOMIC DNA]</scope>
    <source>
        <strain evidence="10 11">ATCC 49154</strain>
    </source>
</reference>
<sequence length="1112" mass="123344">MSKKQFKVAKLIVSLSIVLSPILMYSTAVEAVTPFKTVQTTENTTNENFKVNTLTVKYKTTLTTSELTKMHAKVIKNIPTLQYAILAFQSNKAMKKASVQLAKNKKIISISASPLYKTTATNDPKAKKQYMHDLLQTDEAQKLAGKNKVKVAVIDEGIDANHPDLLGIVSKTKNSSNPLQPVSVGSHGTHVAGIIAAKKGNGIGGYGINPQAEILGYDVFDGSDLAFEYIISTAIIKATDDGAKIINMSLGSSQPSDLMKDAVQYALDKNVVIVAAAGNSGSDSKEYPAGYEGVISVGSVDDKKVLSTFSSYNASMDIVAPGGDIYSSSYDAKRGSTFETMSGTSMASPAVAGAISLLIAKNPTLTTDEIRYIMTKTATDLGDKGVDLNYANGLINPVAMLKYDTKKIPKFIKKSWSDKMVKQEATIVKANKQLTGKLSQPFEQKWVKIPVTKGQPIQVELQGSARSDLKLSLKWFSTDEDTTISTTVKRQKVGQLEAKFIRSPINGELAIGINDINSYYSTDPYSLIIKSEDLMADESSRDEPIPLTNLDEGIVNQYFQDFDDQKDEDVVTFTAQSDKFTEVTLSAIPNSQTTIAVYEVRPDQNLEEEDLYSNEIIPQLASKRNEPLQASFETKKNHHYYIVTSNENIFTFESIFEEMPTTEPSEASLTPYSLVFKQRDPIADEDRLMKSPETDELQLRNDSDEDSDLTVDSLALVETYGQPFSLTKPTHGYLSDIHDLDGYYFTTDSTSEIWMFDISANKHAIPSILLYEVNNRLNIDGSERVDYDLVTDNYSNDLVMDGTMIPIATKPNKTYLMTVSSMDSAIGFDGYTISPRSIMKNTEDLYEDNNDFDTAAPLPSSGSLIANTASFNDIDHYYYTAPKTGIVSINYALKKLSKTADKKIPTLLQNQYLSIMVLIKDTNKNKKVEPYEEDSSILLMDVKNDLSLASSLEVKKGERYFISVIPLLFENFSFSVMPYELKMVSATMSDEDQGNKVTKNQPSKPIKLLRKSTRIYEKTAYMNTGLANGDVDWFTYQSQKPGKSTVTLTIPQDLDGVLEVYKDGKRLAKSDYYGKGDAEIIILTMRKGQYDFKVTERQQQASTNHYKLTIKR</sequence>
<dbReference type="PANTHER" id="PTHR43806">
    <property type="entry name" value="PEPTIDASE S8"/>
    <property type="match status" value="1"/>
</dbReference>
<evidence type="ECO:0000256" key="7">
    <source>
        <dbReference type="SAM" id="SignalP"/>
    </source>
</evidence>
<comment type="caution">
    <text evidence="10">The sequence shown here is derived from an EMBL/GenBank/DDBJ whole genome shotgun (WGS) entry which is preliminary data.</text>
</comment>
<feature type="chain" id="PRO_5015643499" evidence="7">
    <location>
        <begin position="32"/>
        <end position="1112"/>
    </location>
</feature>
<dbReference type="InterPro" id="IPR022398">
    <property type="entry name" value="Peptidase_S8_His-AS"/>
</dbReference>
<keyword evidence="11" id="KW-1185">Reference proteome</keyword>
<feature type="active site" description="Charge relay system" evidence="5 6">
    <location>
        <position position="187"/>
    </location>
</feature>
<dbReference type="InterPro" id="IPR000209">
    <property type="entry name" value="Peptidase_S8/S53_dom"/>
</dbReference>
<feature type="active site" description="Charge relay system" evidence="5 6">
    <location>
        <position position="155"/>
    </location>
</feature>
<dbReference type="InterPro" id="IPR036852">
    <property type="entry name" value="Peptidase_S8/S53_dom_sf"/>
</dbReference>
<dbReference type="AlphaFoldDB" id="A0A2U3AQM0"/>
<dbReference type="GO" id="GO:0006508">
    <property type="term" value="P:proteolysis"/>
    <property type="evidence" value="ECO:0007669"/>
    <property type="project" value="UniProtKB-KW"/>
</dbReference>
<dbReference type="Pfam" id="PF00082">
    <property type="entry name" value="Peptidase_S8"/>
    <property type="match status" value="1"/>
</dbReference>
<accession>A0A2U3AQM0</accession>
<evidence type="ECO:0000256" key="6">
    <source>
        <dbReference type="PROSITE-ProRule" id="PRU01240"/>
    </source>
</evidence>